<dbReference type="AlphaFoldDB" id="A0A1G9KQ24"/>
<evidence type="ECO:0000259" key="3">
    <source>
        <dbReference type="PROSITE" id="PS52002"/>
    </source>
</evidence>
<dbReference type="STRING" id="321763.SAMN04488692_10571"/>
<dbReference type="OrthoDB" id="9799751at2"/>
<dbReference type="Pfam" id="PF17209">
    <property type="entry name" value="Hfq"/>
    <property type="match status" value="1"/>
</dbReference>
<proteinExistence type="predicted"/>
<reference evidence="4 5" key="1">
    <citation type="submission" date="2016-10" db="EMBL/GenBank/DDBJ databases">
        <authorList>
            <person name="de Groot N.N."/>
        </authorList>
    </citation>
    <scope>NUCLEOTIDE SEQUENCE [LARGE SCALE GENOMIC DNA]</scope>
    <source>
        <strain evidence="4 5">SLAS-1</strain>
    </source>
</reference>
<dbReference type="SUPFAM" id="SSF50182">
    <property type="entry name" value="Sm-like ribonucleoproteins"/>
    <property type="match status" value="1"/>
</dbReference>
<dbReference type="InterPro" id="IPR010920">
    <property type="entry name" value="LSM_dom_sf"/>
</dbReference>
<dbReference type="GO" id="GO:0045974">
    <property type="term" value="P:regulation of translation, ncRNA-mediated"/>
    <property type="evidence" value="ECO:0007669"/>
    <property type="project" value="TreeGrafter"/>
</dbReference>
<dbReference type="Gene3D" id="2.30.30.100">
    <property type="match status" value="1"/>
</dbReference>
<dbReference type="InterPro" id="IPR047575">
    <property type="entry name" value="Sm"/>
</dbReference>
<dbReference type="NCBIfam" id="TIGR02383">
    <property type="entry name" value="Hfq"/>
    <property type="match status" value="1"/>
</dbReference>
<keyword evidence="5" id="KW-1185">Reference proteome</keyword>
<dbReference type="PANTHER" id="PTHR34772:SF1">
    <property type="entry name" value="RNA-BINDING PROTEIN HFQ"/>
    <property type="match status" value="1"/>
</dbReference>
<evidence type="ECO:0000313" key="4">
    <source>
        <dbReference type="EMBL" id="SDL51587.1"/>
    </source>
</evidence>
<accession>A0A1G9KQ24</accession>
<dbReference type="GO" id="GO:0005829">
    <property type="term" value="C:cytosol"/>
    <property type="evidence" value="ECO:0007669"/>
    <property type="project" value="TreeGrafter"/>
</dbReference>
<evidence type="ECO:0000256" key="1">
    <source>
        <dbReference type="ARBA" id="ARBA00022884"/>
    </source>
</evidence>
<dbReference type="GO" id="GO:0003723">
    <property type="term" value="F:RNA binding"/>
    <property type="evidence" value="ECO:0007669"/>
    <property type="project" value="UniProtKB-KW"/>
</dbReference>
<sequence>MSQDLNLQHNFLEEIKQEDMDITVYLKNGVQIQGKLAGYDDYVISVSTEEEIQMIMKKAITTVEPEEEIRGYFPEEF</sequence>
<protein>
    <submittedName>
        <fullName evidence="4">RNA-binding protein Hfq</fullName>
    </submittedName>
</protein>
<dbReference type="EMBL" id="FNGO01000005">
    <property type="protein sequence ID" value="SDL51587.1"/>
    <property type="molecule type" value="Genomic_DNA"/>
</dbReference>
<evidence type="ECO:0000256" key="2">
    <source>
        <dbReference type="ARBA" id="ARBA00023016"/>
    </source>
</evidence>
<dbReference type="PROSITE" id="PS52002">
    <property type="entry name" value="SM"/>
    <property type="match status" value="1"/>
</dbReference>
<name>A0A1G9KQ24_9FIRM</name>
<dbReference type="GO" id="GO:0043487">
    <property type="term" value="P:regulation of RNA stability"/>
    <property type="evidence" value="ECO:0007669"/>
    <property type="project" value="TreeGrafter"/>
</dbReference>
<keyword evidence="2" id="KW-0346">Stress response</keyword>
<feature type="domain" description="Sm" evidence="3">
    <location>
        <begin position="9"/>
        <end position="69"/>
    </location>
</feature>
<dbReference type="InterPro" id="IPR005001">
    <property type="entry name" value="Hfq"/>
</dbReference>
<dbReference type="GO" id="GO:0006355">
    <property type="term" value="P:regulation of DNA-templated transcription"/>
    <property type="evidence" value="ECO:0007669"/>
    <property type="project" value="InterPro"/>
</dbReference>
<keyword evidence="1" id="KW-0694">RNA-binding</keyword>
<dbReference type="RefSeq" id="WP_089758858.1">
    <property type="nucleotide sequence ID" value="NZ_FNGO01000005.1"/>
</dbReference>
<evidence type="ECO:0000313" key="5">
    <source>
        <dbReference type="Proteomes" id="UP000199476"/>
    </source>
</evidence>
<organism evidence="4 5">
    <name type="scientific">Halarsenatibacter silvermanii</name>
    <dbReference type="NCBI Taxonomy" id="321763"/>
    <lineage>
        <taxon>Bacteria</taxon>
        <taxon>Bacillati</taxon>
        <taxon>Bacillota</taxon>
        <taxon>Clostridia</taxon>
        <taxon>Halanaerobiales</taxon>
        <taxon>Halarsenatibacteraceae</taxon>
        <taxon>Halarsenatibacter</taxon>
    </lineage>
</organism>
<dbReference type="PANTHER" id="PTHR34772">
    <property type="entry name" value="RNA-BINDING PROTEIN HFQ"/>
    <property type="match status" value="1"/>
</dbReference>
<gene>
    <name evidence="4" type="ORF">SAMN04488692_10571</name>
</gene>
<dbReference type="Proteomes" id="UP000199476">
    <property type="component" value="Unassembled WGS sequence"/>
</dbReference>